<dbReference type="SMART" id="SM00729">
    <property type="entry name" value="Elp3"/>
    <property type="match status" value="1"/>
</dbReference>
<keyword evidence="4" id="KW-0408">Iron</keyword>
<keyword evidence="2" id="KW-0949">S-adenosyl-L-methionine</keyword>
<reference evidence="7" key="1">
    <citation type="submission" date="2020-08" db="EMBL/GenBank/DDBJ databases">
        <title>Genome public.</title>
        <authorList>
            <person name="Liu C."/>
            <person name="Sun Q."/>
        </authorList>
    </citation>
    <scope>NUCLEOTIDE SEQUENCE</scope>
    <source>
        <strain evidence="7">NSJ-32</strain>
    </source>
</reference>
<keyword evidence="8" id="KW-1185">Reference proteome</keyword>
<dbReference type="InterPro" id="IPR007197">
    <property type="entry name" value="rSAM"/>
</dbReference>
<dbReference type="EMBL" id="JACRSQ010000004">
    <property type="protein sequence ID" value="MBC8542712.1"/>
    <property type="molecule type" value="Genomic_DNA"/>
</dbReference>
<evidence type="ECO:0000256" key="5">
    <source>
        <dbReference type="ARBA" id="ARBA00023014"/>
    </source>
</evidence>
<evidence type="ECO:0000256" key="4">
    <source>
        <dbReference type="ARBA" id="ARBA00023004"/>
    </source>
</evidence>
<evidence type="ECO:0000256" key="3">
    <source>
        <dbReference type="ARBA" id="ARBA00022723"/>
    </source>
</evidence>
<evidence type="ECO:0000256" key="2">
    <source>
        <dbReference type="ARBA" id="ARBA00022691"/>
    </source>
</evidence>
<dbReference type="InterPro" id="IPR006638">
    <property type="entry name" value="Elp3/MiaA/NifB-like_rSAM"/>
</dbReference>
<proteinExistence type="predicted"/>
<dbReference type="GO" id="GO:0046872">
    <property type="term" value="F:metal ion binding"/>
    <property type="evidence" value="ECO:0007669"/>
    <property type="project" value="UniProtKB-KW"/>
</dbReference>
<dbReference type="PROSITE" id="PS51332">
    <property type="entry name" value="B12_BINDING"/>
    <property type="match status" value="1"/>
</dbReference>
<evidence type="ECO:0000313" key="7">
    <source>
        <dbReference type="EMBL" id="MBC8542712.1"/>
    </source>
</evidence>
<organism evidence="7 8">
    <name type="scientific">Bianquea renquensis</name>
    <dbReference type="NCBI Taxonomy" id="2763661"/>
    <lineage>
        <taxon>Bacteria</taxon>
        <taxon>Bacillati</taxon>
        <taxon>Bacillota</taxon>
        <taxon>Clostridia</taxon>
        <taxon>Eubacteriales</taxon>
        <taxon>Bianqueaceae</taxon>
        <taxon>Bianquea</taxon>
    </lineage>
</organism>
<gene>
    <name evidence="7" type="ORF">H8730_04020</name>
</gene>
<name>A0A926DRY2_9FIRM</name>
<dbReference type="GO" id="GO:0051539">
    <property type="term" value="F:4 iron, 4 sulfur cluster binding"/>
    <property type="evidence" value="ECO:0007669"/>
    <property type="project" value="UniProtKB-KW"/>
</dbReference>
<sequence>MNNKTPSVLLISLIAGNAIKIFEDMGIAYIASYLRKKGCDVSIMREALASIDIESIGKKEWNFIGFSVYDLNLPDVLAAAKKLKGYHSLKKSVFFAGGYTATLDYKRLLQGGAIDYIIMGEGELTAYDSINALYKGNTLDNIPGVAYKAGKEIVVNPKRKFVEDLDSLPWPSRDLLMEKEYRVAIISSSRGCTGNCSFCVSKKYWGKWRGRSVKNTVDEMQYITQAYNINNFYIIDCSLDDPGIPSGRLESLMDEMIQRKLTIYFNAYMKADFQRDATPLLIQKMKEAGLCGLMVGIESGNQDDLNLYNKAATVEDNYGIMDLLLKHEIAVTIGFIMFNPFSTYERLLKNIEFLDHYDLAYNIEYVVSGYIVYSGNSLNDMIKKNGLWNDAGGRFYSYTMKDKRIYTFAKYLLEYLQAINSHTNDLLMRIQRYMIPFGYWSKVYEKNRLVKKILEDEKRSISVIQKELSKTIVCLFKELLELSMNGWSLEAADTVSRDIFSDDKLRNIAQQFEFTRNRMYLKMERVGIDLNKCPFL</sequence>
<keyword evidence="5" id="KW-0411">Iron-sulfur</keyword>
<feature type="domain" description="B12-binding" evidence="6">
    <location>
        <begin position="6"/>
        <end position="140"/>
    </location>
</feature>
<dbReference type="AlphaFoldDB" id="A0A926DRY2"/>
<dbReference type="Pfam" id="PF02310">
    <property type="entry name" value="B12-binding"/>
    <property type="match status" value="1"/>
</dbReference>
<dbReference type="Proteomes" id="UP000657006">
    <property type="component" value="Unassembled WGS sequence"/>
</dbReference>
<dbReference type="GO" id="GO:0003824">
    <property type="term" value="F:catalytic activity"/>
    <property type="evidence" value="ECO:0007669"/>
    <property type="project" value="InterPro"/>
</dbReference>
<dbReference type="Pfam" id="PF04055">
    <property type="entry name" value="Radical_SAM"/>
    <property type="match status" value="1"/>
</dbReference>
<evidence type="ECO:0000259" key="6">
    <source>
        <dbReference type="PROSITE" id="PS51332"/>
    </source>
</evidence>
<dbReference type="Gene3D" id="3.80.30.20">
    <property type="entry name" value="tm_1862 like domain"/>
    <property type="match status" value="1"/>
</dbReference>
<evidence type="ECO:0000256" key="1">
    <source>
        <dbReference type="ARBA" id="ARBA00001966"/>
    </source>
</evidence>
<comment type="cofactor">
    <cofactor evidence="1">
        <name>[4Fe-4S] cluster</name>
        <dbReference type="ChEBI" id="CHEBI:49883"/>
    </cofactor>
</comment>
<dbReference type="SFLD" id="SFLDS00029">
    <property type="entry name" value="Radical_SAM"/>
    <property type="match status" value="1"/>
</dbReference>
<dbReference type="SUPFAM" id="SSF102114">
    <property type="entry name" value="Radical SAM enzymes"/>
    <property type="match status" value="1"/>
</dbReference>
<dbReference type="InterPro" id="IPR058240">
    <property type="entry name" value="rSAM_sf"/>
</dbReference>
<keyword evidence="3" id="KW-0479">Metal-binding</keyword>
<protein>
    <submittedName>
        <fullName evidence="7">B12-binding domain-containing radical SAM protein</fullName>
    </submittedName>
</protein>
<dbReference type="PANTHER" id="PTHR43409">
    <property type="entry name" value="ANAEROBIC MAGNESIUM-PROTOPORPHYRIN IX MONOMETHYL ESTER CYCLASE-RELATED"/>
    <property type="match status" value="1"/>
</dbReference>
<dbReference type="Gene3D" id="3.40.50.280">
    <property type="entry name" value="Cobalamin-binding domain"/>
    <property type="match status" value="1"/>
</dbReference>
<dbReference type="SFLD" id="SFLDG01082">
    <property type="entry name" value="B12-binding_domain_containing"/>
    <property type="match status" value="1"/>
</dbReference>
<dbReference type="CDD" id="cd02068">
    <property type="entry name" value="radical_SAM_B12_BD"/>
    <property type="match status" value="1"/>
</dbReference>
<comment type="caution">
    <text evidence="7">The sequence shown here is derived from an EMBL/GenBank/DDBJ whole genome shotgun (WGS) entry which is preliminary data.</text>
</comment>
<dbReference type="CDD" id="cd01335">
    <property type="entry name" value="Radical_SAM"/>
    <property type="match status" value="1"/>
</dbReference>
<dbReference type="InterPro" id="IPR051198">
    <property type="entry name" value="BchE-like"/>
</dbReference>
<accession>A0A926DRY2</accession>
<dbReference type="RefSeq" id="WP_177719320.1">
    <property type="nucleotide sequence ID" value="NZ_JACRSQ010000004.1"/>
</dbReference>
<dbReference type="InterPro" id="IPR006158">
    <property type="entry name" value="Cobalamin-bd"/>
</dbReference>
<dbReference type="InterPro" id="IPR034466">
    <property type="entry name" value="Methyltransferase_Class_B"/>
</dbReference>
<dbReference type="InterPro" id="IPR023404">
    <property type="entry name" value="rSAM_horseshoe"/>
</dbReference>
<dbReference type="GO" id="GO:0031419">
    <property type="term" value="F:cobalamin binding"/>
    <property type="evidence" value="ECO:0007669"/>
    <property type="project" value="InterPro"/>
</dbReference>
<dbReference type="SFLD" id="SFLDG01123">
    <property type="entry name" value="methyltransferase_(Class_B)"/>
    <property type="match status" value="1"/>
</dbReference>
<evidence type="ECO:0000313" key="8">
    <source>
        <dbReference type="Proteomes" id="UP000657006"/>
    </source>
</evidence>